<dbReference type="Proteomes" id="UP000765509">
    <property type="component" value="Unassembled WGS sequence"/>
</dbReference>
<comment type="caution">
    <text evidence="1">The sequence shown here is derived from an EMBL/GenBank/DDBJ whole genome shotgun (WGS) entry which is preliminary data.</text>
</comment>
<gene>
    <name evidence="1" type="ORF">O181_056597</name>
</gene>
<evidence type="ECO:0000313" key="2">
    <source>
        <dbReference type="Proteomes" id="UP000765509"/>
    </source>
</evidence>
<organism evidence="1 2">
    <name type="scientific">Austropuccinia psidii MF-1</name>
    <dbReference type="NCBI Taxonomy" id="1389203"/>
    <lineage>
        <taxon>Eukaryota</taxon>
        <taxon>Fungi</taxon>
        <taxon>Dikarya</taxon>
        <taxon>Basidiomycota</taxon>
        <taxon>Pucciniomycotina</taxon>
        <taxon>Pucciniomycetes</taxon>
        <taxon>Pucciniales</taxon>
        <taxon>Sphaerophragmiaceae</taxon>
        <taxon>Austropuccinia</taxon>
    </lineage>
</organism>
<sequence length="123" mass="13660">MLLHVPPDILPPLGMASPPSPILTLPHPYLTISTDYHAYAPTLLSNVVNLSSLHSHYVWLPPQCLIICPIDHPYAHEHIVFCFSALYHCYASALPPHLLQSLPCLYSHTALSCSQIPIITFTQ</sequence>
<keyword evidence="2" id="KW-1185">Reference proteome</keyword>
<accession>A0A9Q3HUL4</accession>
<name>A0A9Q3HUL4_9BASI</name>
<dbReference type="AlphaFoldDB" id="A0A9Q3HUL4"/>
<evidence type="ECO:0000313" key="1">
    <source>
        <dbReference type="EMBL" id="MBW0516882.1"/>
    </source>
</evidence>
<dbReference type="EMBL" id="AVOT02025538">
    <property type="protein sequence ID" value="MBW0516882.1"/>
    <property type="molecule type" value="Genomic_DNA"/>
</dbReference>
<proteinExistence type="predicted"/>
<reference evidence="1" key="1">
    <citation type="submission" date="2021-03" db="EMBL/GenBank/DDBJ databases">
        <title>Draft genome sequence of rust myrtle Austropuccinia psidii MF-1, a brazilian biotype.</title>
        <authorList>
            <person name="Quecine M.C."/>
            <person name="Pachon D.M.R."/>
            <person name="Bonatelli M.L."/>
            <person name="Correr F.H."/>
            <person name="Franceschini L.M."/>
            <person name="Leite T.F."/>
            <person name="Margarido G.R.A."/>
            <person name="Almeida C.A."/>
            <person name="Ferrarezi J.A."/>
            <person name="Labate C.A."/>
        </authorList>
    </citation>
    <scope>NUCLEOTIDE SEQUENCE</scope>
    <source>
        <strain evidence="1">MF-1</strain>
    </source>
</reference>
<protein>
    <submittedName>
        <fullName evidence="1">Uncharacterized protein</fullName>
    </submittedName>
</protein>